<accession>A0A8J2PDF5</accession>
<protein>
    <submittedName>
        <fullName evidence="3">Uncharacterized protein</fullName>
    </submittedName>
</protein>
<keyword evidence="4" id="KW-1185">Reference proteome</keyword>
<feature type="chain" id="PRO_5035304243" evidence="2">
    <location>
        <begin position="32"/>
        <end position="1020"/>
    </location>
</feature>
<name>A0A8J2PDF5_9HEXA</name>
<dbReference type="Proteomes" id="UP000708208">
    <property type="component" value="Unassembled WGS sequence"/>
</dbReference>
<reference evidence="3" key="1">
    <citation type="submission" date="2021-06" db="EMBL/GenBank/DDBJ databases">
        <authorList>
            <person name="Hodson N. C."/>
            <person name="Mongue J. A."/>
            <person name="Jaron S. K."/>
        </authorList>
    </citation>
    <scope>NUCLEOTIDE SEQUENCE</scope>
</reference>
<feature type="compositionally biased region" description="Basic and acidic residues" evidence="1">
    <location>
        <begin position="695"/>
        <end position="722"/>
    </location>
</feature>
<dbReference type="AlphaFoldDB" id="A0A8J2PDF5"/>
<evidence type="ECO:0000313" key="4">
    <source>
        <dbReference type="Proteomes" id="UP000708208"/>
    </source>
</evidence>
<feature type="compositionally biased region" description="Polar residues" evidence="1">
    <location>
        <begin position="726"/>
        <end position="740"/>
    </location>
</feature>
<feature type="region of interest" description="Disordered" evidence="1">
    <location>
        <begin position="189"/>
        <end position="230"/>
    </location>
</feature>
<feature type="compositionally biased region" description="Basic and acidic residues" evidence="1">
    <location>
        <begin position="677"/>
        <end position="687"/>
    </location>
</feature>
<feature type="compositionally biased region" description="Polar residues" evidence="1">
    <location>
        <begin position="797"/>
        <end position="811"/>
    </location>
</feature>
<dbReference type="EMBL" id="CAJVCH010446857">
    <property type="protein sequence ID" value="CAG7819327.1"/>
    <property type="molecule type" value="Genomic_DNA"/>
</dbReference>
<evidence type="ECO:0000313" key="3">
    <source>
        <dbReference type="EMBL" id="CAG7819327.1"/>
    </source>
</evidence>
<feature type="compositionally biased region" description="Gly residues" evidence="1">
    <location>
        <begin position="372"/>
        <end position="381"/>
    </location>
</feature>
<feature type="compositionally biased region" description="Polar residues" evidence="1">
    <location>
        <begin position="587"/>
        <end position="598"/>
    </location>
</feature>
<feature type="compositionally biased region" description="Polar residues" evidence="1">
    <location>
        <begin position="866"/>
        <end position="884"/>
    </location>
</feature>
<feature type="signal peptide" evidence="2">
    <location>
        <begin position="1"/>
        <end position="31"/>
    </location>
</feature>
<feature type="compositionally biased region" description="Basic residues" evidence="1">
    <location>
        <begin position="197"/>
        <end position="227"/>
    </location>
</feature>
<evidence type="ECO:0000256" key="2">
    <source>
        <dbReference type="SAM" id="SignalP"/>
    </source>
</evidence>
<sequence length="1020" mass="114375">MWQLLLRHLFIFKHLLLLLMVLQFKWPLAQCDVNSLPVPSTVSNFPSRDLLTQSSTFSPELTSRESDINLSLENYLHSQEKTGKHGGDYSQEYPVSTEVPNLHEELPKPQELAIRKKDQTVVQVADLNVPAESQISAPVLANQIHPKSDIVYMQGFNPVTTPQERTIVRHSMRKRIRVPVYTTVYGNHRVISDRPRARGGRGPRRPRGRRVKRRRRGRNGRGRRPPPLRHMATHQLPAYTPAFVSYGPVFGPPPLSNQPQMYGTQTFPIVPVPSNVMGSQNNVMYVPVLHQGPGPGPTAHGHHIMVPTTTHAPPSQPYQRPIPQPTYLPPNALPPPDNFKYPSITISVEADSNHVQSPPVSPNRHPLRHGSTGHGPGGQGLPYGSISAPTNFPPGFGPLPSYSNHQSGKNPLPAPANQTPAYGVAIPTSVPSNNLANPTVTPPIYGPPVNLYPVAVPVPHSKPSQFAQTNIPFVPLPPNNPPNFGIAHGPHGFEPLRAPQAYGPTNSLQSYAFPTMSQTYSSHIAQQPFASHNAPQPFASHNAPKPFASHNAPQPFASHNAPQPFSSHNVPQTFSSHNAPQPYGSENLIQPYQSSGSQHSDHPKGQAYSPPNEPPMNFGHPMHNFGPPKSSLGQPPPIMGDSNKDPWAPPIGFNEYPGGQGFINDPPSKSKYHTNKSSHDQKSRDVNKYNNFDQNPRDEYSSNYDHKLRDQSDYSYDRKNQPKDNYISTSNKYPKNNDIANDNHPARFFNPPKELKDIPGPSFHPPASRPFFDTSEFHNDYTTQNPPRRYRKRRPKTNSPDSQSTSPSKNTYWAGETQFDPQNDGFWKEPWGSYHQREPNSKSEQTNSIFDYNSPKAKLPEPSIPSFDNQAVQNLGSFDGFQNQPKKRPRMKNTASTSQDSRPHPSYDTNYNSPGMSKDPKVTDWMTYGEYTDKEKLNMGYPRRHRKKVNKYSTLPQSFDNLDPDPNHIKYPKLTYDSLSRRILPEHNGPDFIPQDTKHSLSKTGDEFQKMLKHHDNMRI</sequence>
<keyword evidence="2" id="KW-0732">Signal</keyword>
<gene>
    <name evidence="3" type="ORF">AFUS01_LOCUS29785</name>
</gene>
<evidence type="ECO:0000256" key="1">
    <source>
        <dbReference type="SAM" id="MobiDB-lite"/>
    </source>
</evidence>
<proteinExistence type="predicted"/>
<comment type="caution">
    <text evidence="3">The sequence shown here is derived from an EMBL/GenBank/DDBJ whole genome shotgun (WGS) entry which is preliminary data.</text>
</comment>
<feature type="compositionally biased region" description="Polar residues" evidence="1">
    <location>
        <begin position="842"/>
        <end position="851"/>
    </location>
</feature>
<feature type="region of interest" description="Disordered" evidence="1">
    <location>
        <begin position="352"/>
        <end position="412"/>
    </location>
</feature>
<feature type="region of interest" description="Disordered" evidence="1">
    <location>
        <begin position="531"/>
        <end position="919"/>
    </location>
</feature>
<organism evidence="3 4">
    <name type="scientific">Allacma fusca</name>
    <dbReference type="NCBI Taxonomy" id="39272"/>
    <lineage>
        <taxon>Eukaryota</taxon>
        <taxon>Metazoa</taxon>
        <taxon>Ecdysozoa</taxon>
        <taxon>Arthropoda</taxon>
        <taxon>Hexapoda</taxon>
        <taxon>Collembola</taxon>
        <taxon>Symphypleona</taxon>
        <taxon>Sminthuridae</taxon>
        <taxon>Allacma</taxon>
    </lineage>
</organism>
<feature type="compositionally biased region" description="Polar residues" evidence="1">
    <location>
        <begin position="560"/>
        <end position="579"/>
    </location>
</feature>